<dbReference type="Proteomes" id="UP000479000">
    <property type="component" value="Unassembled WGS sequence"/>
</dbReference>
<gene>
    <name evidence="2" type="ORF">NTEN_LOCUS13334</name>
    <name evidence="3" type="ORF">NTEN_LOCUS13336</name>
</gene>
<dbReference type="EMBL" id="CADCXU010020124">
    <property type="protein sequence ID" value="CAB0008090.1"/>
    <property type="molecule type" value="Genomic_DNA"/>
</dbReference>
<organism evidence="2 4">
    <name type="scientific">Nesidiocoris tenuis</name>
    <dbReference type="NCBI Taxonomy" id="355587"/>
    <lineage>
        <taxon>Eukaryota</taxon>
        <taxon>Metazoa</taxon>
        <taxon>Ecdysozoa</taxon>
        <taxon>Arthropoda</taxon>
        <taxon>Hexapoda</taxon>
        <taxon>Insecta</taxon>
        <taxon>Pterygota</taxon>
        <taxon>Neoptera</taxon>
        <taxon>Paraneoptera</taxon>
        <taxon>Hemiptera</taxon>
        <taxon>Heteroptera</taxon>
        <taxon>Panheteroptera</taxon>
        <taxon>Cimicomorpha</taxon>
        <taxon>Miridae</taxon>
        <taxon>Dicyphina</taxon>
        <taxon>Nesidiocoris</taxon>
    </lineage>
</organism>
<accession>A0A6H5GUD2</accession>
<dbReference type="AlphaFoldDB" id="A0A6H5GUD2"/>
<protein>
    <submittedName>
        <fullName evidence="2">Uncharacterized protein</fullName>
    </submittedName>
</protein>
<sequence length="160" mass="18261">MEVPIVIVLKSRIVTKLQEKLIHIYSESLSEQVREHKNVEAVSDEKECFNKQNRVCKKIWHSDTGTPCFLYLYNTFEITKSCVWNPLYNPCLSFNNGIQDFTTGIDLNQTLPTVVTFGSQRWSGGFRKPTKFCRAHSKYHSAGGPRGSPHLPRRTAGSLQ</sequence>
<name>A0A6H5GUD2_9HEMI</name>
<reference evidence="2 4" key="1">
    <citation type="submission" date="2020-02" db="EMBL/GenBank/DDBJ databases">
        <authorList>
            <person name="Ferguson B K."/>
        </authorList>
    </citation>
    <scope>NUCLEOTIDE SEQUENCE [LARGE SCALE GENOMIC DNA]</scope>
</reference>
<feature type="region of interest" description="Disordered" evidence="1">
    <location>
        <begin position="138"/>
        <end position="160"/>
    </location>
</feature>
<evidence type="ECO:0000313" key="2">
    <source>
        <dbReference type="EMBL" id="CAB0008088.1"/>
    </source>
</evidence>
<evidence type="ECO:0000256" key="1">
    <source>
        <dbReference type="SAM" id="MobiDB-lite"/>
    </source>
</evidence>
<evidence type="ECO:0000313" key="4">
    <source>
        <dbReference type="Proteomes" id="UP000479000"/>
    </source>
</evidence>
<proteinExistence type="predicted"/>
<evidence type="ECO:0000313" key="3">
    <source>
        <dbReference type="EMBL" id="CAB0008090.1"/>
    </source>
</evidence>
<keyword evidence="4" id="KW-1185">Reference proteome</keyword>
<dbReference type="EMBL" id="CADCXU010020123">
    <property type="protein sequence ID" value="CAB0008088.1"/>
    <property type="molecule type" value="Genomic_DNA"/>
</dbReference>
<feature type="non-terminal residue" evidence="2">
    <location>
        <position position="160"/>
    </location>
</feature>